<organism evidence="3 4">
    <name type="scientific">Virgibacillus halodenitrificans</name>
    <name type="common">Bacillus halodenitrificans</name>
    <dbReference type="NCBI Taxonomy" id="1482"/>
    <lineage>
        <taxon>Bacteria</taxon>
        <taxon>Bacillati</taxon>
        <taxon>Bacillota</taxon>
        <taxon>Bacilli</taxon>
        <taxon>Bacillales</taxon>
        <taxon>Bacillaceae</taxon>
        <taxon>Virgibacillus</taxon>
    </lineage>
</organism>
<dbReference type="Pfam" id="PF10646">
    <property type="entry name" value="Germane"/>
    <property type="match status" value="2"/>
</dbReference>
<dbReference type="EMBL" id="CP017962">
    <property type="protein sequence ID" value="APC48101.1"/>
    <property type="molecule type" value="Genomic_DNA"/>
</dbReference>
<feature type="domain" description="GerMN" evidence="2">
    <location>
        <begin position="97"/>
        <end position="188"/>
    </location>
</feature>
<dbReference type="SMART" id="SM00909">
    <property type="entry name" value="Germane"/>
    <property type="match status" value="2"/>
</dbReference>
<evidence type="ECO:0000313" key="3">
    <source>
        <dbReference type="EMBL" id="APC48101.1"/>
    </source>
</evidence>
<evidence type="ECO:0000259" key="2">
    <source>
        <dbReference type="SMART" id="SM00909"/>
    </source>
</evidence>
<reference evidence="3 4" key="1">
    <citation type="submission" date="2016-11" db="EMBL/GenBank/DDBJ databases">
        <title>Complete genome sequencing of Virgibacillus halodenitrificans PDB-F2.</title>
        <authorList>
            <person name="Sun Z."/>
            <person name="Zhou Y."/>
            <person name="Li H."/>
        </authorList>
    </citation>
    <scope>NUCLEOTIDE SEQUENCE [LARGE SCALE GENOMIC DNA]</scope>
    <source>
        <strain evidence="3 4">PDB-F2</strain>
    </source>
</reference>
<feature type="region of interest" description="Disordered" evidence="1">
    <location>
        <begin position="28"/>
        <end position="63"/>
    </location>
</feature>
<proteinExistence type="predicted"/>
<feature type="compositionally biased region" description="Basic and acidic residues" evidence="1">
    <location>
        <begin position="32"/>
        <end position="59"/>
    </location>
</feature>
<protein>
    <submittedName>
        <fullName evidence="3">Spore gernimation protein</fullName>
    </submittedName>
</protein>
<dbReference type="InterPro" id="IPR019606">
    <property type="entry name" value="GerMN"/>
</dbReference>
<feature type="domain" description="GerMN" evidence="2">
    <location>
        <begin position="249"/>
        <end position="338"/>
    </location>
</feature>
<evidence type="ECO:0000313" key="4">
    <source>
        <dbReference type="Proteomes" id="UP000182945"/>
    </source>
</evidence>
<sequence>MLKRGLIVTGAVTLSIILTGCFQGEQSLEEMDPPKNAEEVDKLENPEQESEAKENKEASGEEAPAEMVARQLYLIDANGMVAAQTVELPKPETNEVASQVLEYLVKGGPVTSVLPNGFQAVLPEGTEILGLDLQEDGTMVVDVSKEFENYKAEEELKILESMTHTLTQFDNVDKIQLRVNGYPLSEMPVNGTPINEGYSKANGVNITDTDTLDLIGSKPVTMYYPTQHNENRYYVPVTQYIETDSENTYQSIVQALLEGPGFNTNVKHVFNAKTLITKAPKLEDGVLEIEFSKDILKDQEKSMISDEVMETLVRTLTEQQSIDAVKVSVEGIEKIVNENGEAYSKPVTKQTFMPTEKL</sequence>
<dbReference type="RefSeq" id="WP_071648825.1">
    <property type="nucleotide sequence ID" value="NZ_CP017962.1"/>
</dbReference>
<dbReference type="AlphaFoldDB" id="A0AAC9NKZ0"/>
<dbReference type="PROSITE" id="PS51257">
    <property type="entry name" value="PROKAR_LIPOPROTEIN"/>
    <property type="match status" value="1"/>
</dbReference>
<evidence type="ECO:0000256" key="1">
    <source>
        <dbReference type="SAM" id="MobiDB-lite"/>
    </source>
</evidence>
<dbReference type="KEGG" id="vhl:BME96_07890"/>
<dbReference type="Proteomes" id="UP000182945">
    <property type="component" value="Chromosome"/>
</dbReference>
<gene>
    <name evidence="3" type="ORF">BME96_07890</name>
</gene>
<accession>A0AAC9NKZ0</accession>
<dbReference type="GeneID" id="71514310"/>
<name>A0AAC9NKZ0_VIRHA</name>